<reference evidence="1 4" key="1">
    <citation type="journal article" date="2015" name="Genome Announc.">
        <title>Complete genome sequences for 35 biothreat assay-relevant bacillus species.</title>
        <authorList>
            <person name="Johnson S.L."/>
            <person name="Daligault H.E."/>
            <person name="Davenport K.W."/>
            <person name="Jaissle J."/>
            <person name="Frey K.G."/>
            <person name="Ladner J.T."/>
            <person name="Broomall S.M."/>
            <person name="Bishop-Lilly K.A."/>
            <person name="Bruce D.C."/>
            <person name="Gibbons H.S."/>
            <person name="Coyne S.R."/>
            <person name="Lo C.C."/>
            <person name="Meincke L."/>
            <person name="Munk A.C."/>
            <person name="Koroleva G.I."/>
            <person name="Rosenzweig C.N."/>
            <person name="Palacios G.F."/>
            <person name="Redden C.L."/>
            <person name="Minogue T.D."/>
            <person name="Chain P.S."/>
        </authorList>
    </citation>
    <scope>NUCLEOTIDE SEQUENCE [LARGE SCALE GENOMIC DNA]</scope>
    <source>
        <strain evidence="1 4">HD1011</strain>
        <plasmid evidence="1 4">2</plasmid>
    </source>
</reference>
<proteinExistence type="predicted"/>
<dbReference type="AlphaFoldDB" id="A0A0B5NIH7"/>
<dbReference type="KEGG" id="btw:BF38_5817"/>
<dbReference type="RefSeq" id="WP_000140918.1">
    <property type="nucleotide sequence ID" value="NZ_CP009334.1"/>
</dbReference>
<evidence type="ECO:0000313" key="2">
    <source>
        <dbReference type="EMBL" id="MDR4174864.1"/>
    </source>
</evidence>
<dbReference type="EMBL" id="VKQN01000001">
    <property type="protein sequence ID" value="MDR4174864.1"/>
    <property type="molecule type" value="Genomic_DNA"/>
</dbReference>
<accession>A0A0B5NIH7</accession>
<organism evidence="3 5">
    <name type="scientific">Bacillus thuringiensis</name>
    <dbReference type="NCBI Taxonomy" id="1428"/>
    <lineage>
        <taxon>Bacteria</taxon>
        <taxon>Bacillati</taxon>
        <taxon>Bacillota</taxon>
        <taxon>Bacilli</taxon>
        <taxon>Bacillales</taxon>
        <taxon>Bacillaceae</taxon>
        <taxon>Bacillus</taxon>
        <taxon>Bacillus cereus group</taxon>
    </lineage>
</organism>
<name>A0A0B5NIH7_BACTU</name>
<keyword evidence="3" id="KW-0614">Plasmid</keyword>
<evidence type="ECO:0000313" key="3">
    <source>
        <dbReference type="EMBL" id="QKH22744.1"/>
    </source>
</evidence>
<protein>
    <submittedName>
        <fullName evidence="3">Uncharacterized protein</fullName>
    </submittedName>
</protein>
<dbReference type="Proteomes" id="UP001181533">
    <property type="component" value="Unassembled WGS sequence"/>
</dbReference>
<dbReference type="EMBL" id="CP009334">
    <property type="protein sequence ID" value="AJG73786.1"/>
    <property type="molecule type" value="Genomic_DNA"/>
</dbReference>
<dbReference type="Proteomes" id="UP000501107">
    <property type="component" value="Plasmid unnamed3"/>
</dbReference>
<reference evidence="3 5" key="3">
    <citation type="submission" date="2020-05" db="EMBL/GenBank/DDBJ databases">
        <title>FDA dAtabase for Regulatory Grade micrObial Sequences (FDA-ARGOS): Supporting development and validation of Infectious Disease Dx tests.</title>
        <authorList>
            <person name="Nelson B."/>
            <person name="Plummer A."/>
            <person name="Tallon L."/>
            <person name="Sadzewicz L."/>
            <person name="Zhao X."/>
            <person name="Vavikolanu K."/>
            <person name="Mehta A."/>
            <person name="Aluvathingal J."/>
            <person name="Nadendla S."/>
            <person name="Myers T."/>
            <person name="Yan Y."/>
            <person name="Sichtig H."/>
        </authorList>
    </citation>
    <scope>NUCLEOTIDE SEQUENCE [LARGE SCALE GENOMIC DNA]</scope>
    <source>
        <strain evidence="3 5">FDAARGOS_795</strain>
        <plasmid evidence="3 5">unnamed3</plasmid>
    </source>
</reference>
<dbReference type="EMBL" id="CP053979">
    <property type="protein sequence ID" value="QKH22744.1"/>
    <property type="molecule type" value="Genomic_DNA"/>
</dbReference>
<evidence type="ECO:0000313" key="1">
    <source>
        <dbReference type="EMBL" id="AJG73786.1"/>
    </source>
</evidence>
<evidence type="ECO:0000313" key="4">
    <source>
        <dbReference type="Proteomes" id="UP000031876"/>
    </source>
</evidence>
<geneLocation type="plasmid" evidence="1 4">
    <name>2</name>
</geneLocation>
<evidence type="ECO:0000313" key="5">
    <source>
        <dbReference type="Proteomes" id="UP000501107"/>
    </source>
</evidence>
<dbReference type="Proteomes" id="UP000031876">
    <property type="component" value="Plasmid 2"/>
</dbReference>
<gene>
    <name evidence="1" type="ORF">BF38_5817</name>
    <name evidence="2" type="ORF">FO599_01795</name>
    <name evidence="3" type="ORF">FOC89_01790</name>
</gene>
<reference evidence="2" key="2">
    <citation type="submission" date="2019-07" db="EMBL/GenBank/DDBJ databases">
        <title>Phylogenomic Reclassification of ATCC Bacillus Strains and Various Taxa within the Genus Bacillus.</title>
        <authorList>
            <person name="Riojas M.A."/>
            <person name="Frank A.M."/>
            <person name="Fenn S.L."/>
            <person name="King S.P."/>
            <person name="Brower S.M."/>
            <person name="Hazbon M.H."/>
        </authorList>
    </citation>
    <scope>NUCLEOTIDE SEQUENCE</scope>
    <source>
        <strain evidence="2">ATCC 35646</strain>
    </source>
</reference>
<geneLocation type="plasmid" evidence="3 5">
    <name>unnamed3</name>
</geneLocation>
<sequence length="212" mass="23745">MTETKGFKQSVYDELKVEIENSLTKVIGFSDAGTVVDIASNKSELGSLLKNSNVKGVVADYTQHGSVGFVFKTKRSVVSTNLSPVPELIDFVVEDIKNTISSYSEFEKAVVSSNRFNHRLVEVFQGKPHIEFELKSTYIMGDDETFPLFKFLYVYVGNLAFCITESQISLMTECGNFIVHSSKHDVEASFIFPFLAKHLKVDESEIKKVFIG</sequence>